<dbReference type="RefSeq" id="WP_184911431.1">
    <property type="nucleotide sequence ID" value="NZ_JACHJR010000001.1"/>
</dbReference>
<evidence type="ECO:0008006" key="4">
    <source>
        <dbReference type="Google" id="ProtNLM"/>
    </source>
</evidence>
<reference evidence="2 3" key="1">
    <citation type="submission" date="2020-08" db="EMBL/GenBank/DDBJ databases">
        <title>Sequencing the genomes of 1000 actinobacteria strains.</title>
        <authorList>
            <person name="Klenk H.-P."/>
        </authorList>
    </citation>
    <scope>NUCLEOTIDE SEQUENCE [LARGE SCALE GENOMIC DNA]</scope>
    <source>
        <strain evidence="2 3">DSM 44786</strain>
    </source>
</reference>
<gene>
    <name evidence="2" type="ORF">F4556_000636</name>
</gene>
<accession>A0A7W7S8Y8</accession>
<proteinExistence type="predicted"/>
<dbReference type="AlphaFoldDB" id="A0A7W7S8Y8"/>
<dbReference type="Pfam" id="PF14023">
    <property type="entry name" value="Bestrophin-like"/>
    <property type="match status" value="1"/>
</dbReference>
<evidence type="ECO:0000313" key="3">
    <source>
        <dbReference type="Proteomes" id="UP000573327"/>
    </source>
</evidence>
<keyword evidence="3" id="KW-1185">Reference proteome</keyword>
<organism evidence="2 3">
    <name type="scientific">Kitasatospora gansuensis</name>
    <dbReference type="NCBI Taxonomy" id="258050"/>
    <lineage>
        <taxon>Bacteria</taxon>
        <taxon>Bacillati</taxon>
        <taxon>Actinomycetota</taxon>
        <taxon>Actinomycetes</taxon>
        <taxon>Kitasatosporales</taxon>
        <taxon>Streptomycetaceae</taxon>
        <taxon>Kitasatospora</taxon>
    </lineage>
</organism>
<keyword evidence="1" id="KW-1133">Transmembrane helix</keyword>
<name>A0A7W7S8Y8_9ACTN</name>
<dbReference type="Proteomes" id="UP000573327">
    <property type="component" value="Unassembled WGS sequence"/>
</dbReference>
<feature type="transmembrane region" description="Helical" evidence="1">
    <location>
        <begin position="38"/>
        <end position="59"/>
    </location>
</feature>
<protein>
    <recommendedName>
        <fullName evidence="4">DUF4239 domain-containing protein</fullName>
    </recommendedName>
</protein>
<feature type="transmembrane region" description="Helical" evidence="1">
    <location>
        <begin position="175"/>
        <end position="197"/>
    </location>
</feature>
<feature type="transmembrane region" description="Helical" evidence="1">
    <location>
        <begin position="203"/>
        <end position="222"/>
    </location>
</feature>
<comment type="caution">
    <text evidence="2">The sequence shown here is derived from an EMBL/GenBank/DDBJ whole genome shotgun (WGS) entry which is preliminary data.</text>
</comment>
<dbReference type="EMBL" id="JACHJR010000001">
    <property type="protein sequence ID" value="MBB4945101.1"/>
    <property type="molecule type" value="Genomic_DNA"/>
</dbReference>
<dbReference type="InterPro" id="IPR025333">
    <property type="entry name" value="DUF4239"/>
</dbReference>
<keyword evidence="1" id="KW-0472">Membrane</keyword>
<sequence length="254" mass="26874">MALSALVVSLAAAGAAALLAWLSHVVLHRRGLPDTGPAVGTAAGAVFSFFVVTMAFLLVSSTGALATARQANYAEAAATVDVYLAAERLPEPAGRQLREQAEAYLHQVIEVEWAQLEREETDVRTFGTPYRMHRIVQDLPPEVPALAAGDAHDAMAALLTQRRVRTATANDGAPAFLLLTLAGAAVLSVVFLVLLGWPKGARGLVAIAVVGGVFAFSIWLVVQIDHPYASGIRVMPEAFQEALERIALIRAAGY</sequence>
<keyword evidence="1" id="KW-0812">Transmembrane</keyword>
<evidence type="ECO:0000313" key="2">
    <source>
        <dbReference type="EMBL" id="MBB4945101.1"/>
    </source>
</evidence>
<evidence type="ECO:0000256" key="1">
    <source>
        <dbReference type="SAM" id="Phobius"/>
    </source>
</evidence>